<accession>A0A2U2C667</accession>
<evidence type="ECO:0000259" key="1">
    <source>
        <dbReference type="Pfam" id="PF04993"/>
    </source>
</evidence>
<dbReference type="InterPro" id="IPR007076">
    <property type="entry name" value="TfoX_N"/>
</dbReference>
<proteinExistence type="predicted"/>
<dbReference type="OrthoDB" id="214902at2"/>
<dbReference type="RefSeq" id="WP_109534585.1">
    <property type="nucleotide sequence ID" value="NZ_QEYD01000011.1"/>
</dbReference>
<dbReference type="EMBL" id="QEYD01000011">
    <property type="protein sequence ID" value="PWE27395.1"/>
    <property type="molecule type" value="Genomic_DNA"/>
</dbReference>
<keyword evidence="2" id="KW-0489">Methyltransferase</keyword>
<dbReference type="AlphaFoldDB" id="A0A2U2C667"/>
<keyword evidence="2" id="KW-0808">Transferase</keyword>
<dbReference type="Pfam" id="PF04993">
    <property type="entry name" value="TfoX_N"/>
    <property type="match status" value="1"/>
</dbReference>
<dbReference type="GeneID" id="94366633"/>
<dbReference type="Gene3D" id="3.30.1460.30">
    <property type="entry name" value="YgaC/TfoX-N like chaperone"/>
    <property type="match status" value="1"/>
</dbReference>
<evidence type="ECO:0000313" key="2">
    <source>
        <dbReference type="EMBL" id="PWE27395.1"/>
    </source>
</evidence>
<reference evidence="2 3" key="1">
    <citation type="submission" date="2018-05" db="EMBL/GenBank/DDBJ databases">
        <title>Pararhodobacter marina sp. nov., isolated from deep-sea water of the Indian Ocean.</title>
        <authorList>
            <person name="Lai Q.Sr."/>
            <person name="Liu X."/>
            <person name="Shao Z."/>
        </authorList>
    </citation>
    <scope>NUCLEOTIDE SEQUENCE [LARGE SCALE GENOMIC DNA]</scope>
    <source>
        <strain evidence="2 3">CIC4N-9</strain>
    </source>
</reference>
<dbReference type="GO" id="GO:0008168">
    <property type="term" value="F:methyltransferase activity"/>
    <property type="evidence" value="ECO:0007669"/>
    <property type="project" value="UniProtKB-KW"/>
</dbReference>
<dbReference type="Proteomes" id="UP000244940">
    <property type="component" value="Unassembled WGS sequence"/>
</dbReference>
<keyword evidence="3" id="KW-1185">Reference proteome</keyword>
<protein>
    <submittedName>
        <fullName evidence="2">RNA methyltransferase</fullName>
    </submittedName>
</protein>
<evidence type="ECO:0000313" key="3">
    <source>
        <dbReference type="Proteomes" id="UP000244940"/>
    </source>
</evidence>
<comment type="caution">
    <text evidence="2">The sequence shown here is derived from an EMBL/GenBank/DDBJ whole genome shotgun (WGS) entry which is preliminary data.</text>
</comment>
<feature type="domain" description="TfoX N-terminal" evidence="1">
    <location>
        <begin position="15"/>
        <end position="100"/>
    </location>
</feature>
<organism evidence="2 3">
    <name type="scientific">Pararhodobacter marinus</name>
    <dbReference type="NCBI Taxonomy" id="2184063"/>
    <lineage>
        <taxon>Bacteria</taxon>
        <taxon>Pseudomonadati</taxon>
        <taxon>Pseudomonadota</taxon>
        <taxon>Alphaproteobacteria</taxon>
        <taxon>Rhodobacterales</taxon>
        <taxon>Paracoccaceae</taxon>
        <taxon>Pararhodobacter</taxon>
    </lineage>
</organism>
<dbReference type="GO" id="GO:0032259">
    <property type="term" value="P:methylation"/>
    <property type="evidence" value="ECO:0007669"/>
    <property type="project" value="UniProtKB-KW"/>
</dbReference>
<dbReference type="SUPFAM" id="SSF159894">
    <property type="entry name" value="YgaC/TfoX-N like"/>
    <property type="match status" value="1"/>
</dbReference>
<gene>
    <name evidence="2" type="ORF">C4N9_17210</name>
</gene>
<sequence>MAYDESHAALLRADLAALPGVTEQRMFGGLFFLQNGNMLAGASGRGGGMVRVGPDAMSAALRIEGASQVEMGRRRMKGFVSLDAEAMADDSRRRQLVSMARAFVATLPPKA</sequence>
<name>A0A2U2C667_9RHOB</name>